<feature type="domain" description="Anti-sigma factor NepR" evidence="2">
    <location>
        <begin position="9"/>
        <end position="43"/>
    </location>
</feature>
<organism evidence="3 4">
    <name type="scientific">Tropicimonas aquimaris</name>
    <dbReference type="NCBI Taxonomy" id="914152"/>
    <lineage>
        <taxon>Bacteria</taxon>
        <taxon>Pseudomonadati</taxon>
        <taxon>Pseudomonadota</taxon>
        <taxon>Alphaproteobacteria</taxon>
        <taxon>Rhodobacterales</taxon>
        <taxon>Roseobacteraceae</taxon>
        <taxon>Tropicimonas</taxon>
    </lineage>
</organism>
<dbReference type="Pfam" id="PF18557">
    <property type="entry name" value="NepR"/>
    <property type="match status" value="1"/>
</dbReference>
<reference evidence="4" key="1">
    <citation type="journal article" date="2019" name="Int. J. Syst. Evol. Microbiol.">
        <title>The Global Catalogue of Microorganisms (GCM) 10K type strain sequencing project: providing services to taxonomists for standard genome sequencing and annotation.</title>
        <authorList>
            <consortium name="The Broad Institute Genomics Platform"/>
            <consortium name="The Broad Institute Genome Sequencing Center for Infectious Disease"/>
            <person name="Wu L."/>
            <person name="Ma J."/>
        </authorList>
    </citation>
    <scope>NUCLEOTIDE SEQUENCE [LARGE SCALE GENOMIC DNA]</scope>
    <source>
        <strain evidence="4">CCUG 60524</strain>
    </source>
</reference>
<dbReference type="EMBL" id="JBHTJT010000051">
    <property type="protein sequence ID" value="MFD0982273.1"/>
    <property type="molecule type" value="Genomic_DNA"/>
</dbReference>
<comment type="caution">
    <text evidence="3">The sequence shown here is derived from an EMBL/GenBank/DDBJ whole genome shotgun (WGS) entry which is preliminary data.</text>
</comment>
<feature type="region of interest" description="Disordered" evidence="1">
    <location>
        <begin position="44"/>
        <end position="65"/>
    </location>
</feature>
<accession>A0ABW3IWV9</accession>
<evidence type="ECO:0000256" key="1">
    <source>
        <dbReference type="SAM" id="MobiDB-lite"/>
    </source>
</evidence>
<protein>
    <submittedName>
        <fullName evidence="3">NepR family anti-sigma factor</fullName>
    </submittedName>
</protein>
<proteinExistence type="predicted"/>
<dbReference type="Proteomes" id="UP001597108">
    <property type="component" value="Unassembled WGS sequence"/>
</dbReference>
<dbReference type="RefSeq" id="WP_386077974.1">
    <property type="nucleotide sequence ID" value="NZ_JBHTJT010000051.1"/>
</dbReference>
<dbReference type="InterPro" id="IPR041649">
    <property type="entry name" value="NepR"/>
</dbReference>
<evidence type="ECO:0000313" key="4">
    <source>
        <dbReference type="Proteomes" id="UP001597108"/>
    </source>
</evidence>
<keyword evidence="4" id="KW-1185">Reference proteome</keyword>
<sequence length="65" mass="7037">MSPVDKNLQTQIDDNLRRIFEEDARADLPDTLLTLLSRLDEVEIPQPAATRGSGGTPADKDGATS</sequence>
<evidence type="ECO:0000259" key="2">
    <source>
        <dbReference type="Pfam" id="PF18557"/>
    </source>
</evidence>
<name>A0ABW3IWV9_9RHOB</name>
<gene>
    <name evidence="3" type="ORF">ACFQ2S_21775</name>
</gene>
<evidence type="ECO:0000313" key="3">
    <source>
        <dbReference type="EMBL" id="MFD0982273.1"/>
    </source>
</evidence>